<comment type="caution">
    <text evidence="1">The sequence shown here is derived from an EMBL/GenBank/DDBJ whole genome shotgun (WGS) entry which is preliminary data.</text>
</comment>
<protein>
    <submittedName>
        <fullName evidence="1">Uncharacterized protein</fullName>
    </submittedName>
</protein>
<organism evidence="1 2">
    <name type="scientific">Centaurea solstitialis</name>
    <name type="common">yellow star-thistle</name>
    <dbReference type="NCBI Taxonomy" id="347529"/>
    <lineage>
        <taxon>Eukaryota</taxon>
        <taxon>Viridiplantae</taxon>
        <taxon>Streptophyta</taxon>
        <taxon>Embryophyta</taxon>
        <taxon>Tracheophyta</taxon>
        <taxon>Spermatophyta</taxon>
        <taxon>Magnoliopsida</taxon>
        <taxon>eudicotyledons</taxon>
        <taxon>Gunneridae</taxon>
        <taxon>Pentapetalae</taxon>
        <taxon>asterids</taxon>
        <taxon>campanulids</taxon>
        <taxon>Asterales</taxon>
        <taxon>Asteraceae</taxon>
        <taxon>Carduoideae</taxon>
        <taxon>Cardueae</taxon>
        <taxon>Centaureinae</taxon>
        <taxon>Centaurea</taxon>
    </lineage>
</organism>
<dbReference type="AlphaFoldDB" id="A0AA38S8P0"/>
<dbReference type="EMBL" id="JARYMX010000008">
    <property type="protein sequence ID" value="KAJ9538260.1"/>
    <property type="molecule type" value="Genomic_DNA"/>
</dbReference>
<reference evidence="1" key="1">
    <citation type="submission" date="2023-03" db="EMBL/GenBank/DDBJ databases">
        <title>Chromosome-scale reference genome and RAD-based genetic map of yellow starthistle (Centaurea solstitialis) reveal putative structural variation and QTLs associated with invader traits.</title>
        <authorList>
            <person name="Reatini B."/>
            <person name="Cang F.A."/>
            <person name="Jiang Q."/>
            <person name="Mckibben M.T.W."/>
            <person name="Barker M.S."/>
            <person name="Rieseberg L.H."/>
            <person name="Dlugosch K.M."/>
        </authorList>
    </citation>
    <scope>NUCLEOTIDE SEQUENCE</scope>
    <source>
        <strain evidence="1">CAN-66</strain>
        <tissue evidence="1">Leaf</tissue>
    </source>
</reference>
<proteinExistence type="predicted"/>
<dbReference type="Proteomes" id="UP001172457">
    <property type="component" value="Chromosome 8"/>
</dbReference>
<evidence type="ECO:0000313" key="1">
    <source>
        <dbReference type="EMBL" id="KAJ9538260.1"/>
    </source>
</evidence>
<gene>
    <name evidence="1" type="ORF">OSB04_030993</name>
</gene>
<keyword evidence="2" id="KW-1185">Reference proteome</keyword>
<name>A0AA38S8P0_9ASTR</name>
<evidence type="ECO:0000313" key="2">
    <source>
        <dbReference type="Proteomes" id="UP001172457"/>
    </source>
</evidence>
<accession>A0AA38S8P0</accession>
<sequence length="97" mass="10929">MLEKQSMKTVAPRVSALAGCYTNPLSKPYGGVIEQLFHQFSQEQGKMGADAEQKMQGFVNFVAGLHKSTDQFLRDVKETFPHMEAETQSEVFTTTRR</sequence>